<name>A0A1Z1MHX0_MELHR</name>
<protein>
    <submittedName>
        <fullName evidence="1">Cytochrome b6-f complex subunit PetP</fullName>
    </submittedName>
</protein>
<proteinExistence type="predicted"/>
<gene>
    <name evidence="1" type="primary">petP</name>
</gene>
<keyword evidence="1" id="KW-0150">Chloroplast</keyword>
<evidence type="ECO:0000313" key="1">
    <source>
        <dbReference type="EMBL" id="ARW65479.1"/>
    </source>
</evidence>
<geneLocation type="chloroplast" evidence="1"/>
<dbReference type="GeneID" id="33358252"/>
<reference evidence="1" key="1">
    <citation type="journal article" date="2017" name="J. Phycol.">
        <title>Analysis of chloroplast genomes and a supermatrix inform reclassification of the Rhodomelaceae (Rhodophyta).</title>
        <authorList>
            <person name="Diaz-Tapia P."/>
            <person name="Maggs C.A."/>
            <person name="West J.A."/>
            <person name="Verbruggen H."/>
        </authorList>
    </citation>
    <scope>NUCLEOTIDE SEQUENCE</scope>
    <source>
        <strain evidence="1">PD890</strain>
    </source>
</reference>
<keyword evidence="1" id="KW-0934">Plastid</keyword>
<sequence length="36" mass="4166">MQIKTIPNKIKKNLLINESTIIKIVGIKKIANKKKY</sequence>
<dbReference type="EMBL" id="MF101437">
    <property type="protein sequence ID" value="ARW65479.1"/>
    <property type="molecule type" value="Genomic_DNA"/>
</dbReference>
<accession>A0A1Z1MHX0</accession>
<organism evidence="1">
    <name type="scientific">Melanothamnus harveyi</name>
    <name type="common">Filamentous red alga</name>
    <name type="synonym">Neosiphonia harveyi</name>
    <dbReference type="NCBI Taxonomy" id="397005"/>
    <lineage>
        <taxon>Eukaryota</taxon>
        <taxon>Rhodophyta</taxon>
        <taxon>Florideophyceae</taxon>
        <taxon>Rhodymeniophycidae</taxon>
        <taxon>Ceramiales</taxon>
        <taxon>Rhodomelaceae</taxon>
        <taxon>Polysiphonioideae</taxon>
        <taxon>Melanothamnus</taxon>
    </lineage>
</organism>
<dbReference type="AlphaFoldDB" id="A0A1Z1MHX0"/>
<dbReference type="RefSeq" id="YP_009396227.1">
    <property type="nucleotide sequence ID" value="NC_035281.1"/>
</dbReference>